<dbReference type="EMBL" id="BAABGL010000004">
    <property type="protein sequence ID" value="GAA4386111.1"/>
    <property type="molecule type" value="Genomic_DNA"/>
</dbReference>
<proteinExistence type="predicted"/>
<feature type="compositionally biased region" description="Gly residues" evidence="1">
    <location>
        <begin position="133"/>
        <end position="145"/>
    </location>
</feature>
<protein>
    <recommendedName>
        <fullName evidence="2">HTH arsR-type domain-containing protein</fullName>
    </recommendedName>
</protein>
<dbReference type="Proteomes" id="UP001500642">
    <property type="component" value="Unassembled WGS sequence"/>
</dbReference>
<evidence type="ECO:0000259" key="2">
    <source>
        <dbReference type="PROSITE" id="PS50987"/>
    </source>
</evidence>
<feature type="region of interest" description="Disordered" evidence="1">
    <location>
        <begin position="126"/>
        <end position="156"/>
    </location>
</feature>
<evidence type="ECO:0000313" key="3">
    <source>
        <dbReference type="EMBL" id="GAA4386111.1"/>
    </source>
</evidence>
<dbReference type="InterPro" id="IPR052543">
    <property type="entry name" value="HTH_Metal-responsive_Reg"/>
</dbReference>
<evidence type="ECO:0000313" key="4">
    <source>
        <dbReference type="Proteomes" id="UP001500642"/>
    </source>
</evidence>
<sequence>MYGQYMLTIASRLDVMNRLGRAMADPTRSRILLSLLESPGYPAELARMLGLTRTNVSNHLTCLRDCGIVVAEVEGRRTRYEIADGHLARALDALLDTTLAVDADAPCLDPQCPVAGCCEDGAGEGTGTAADGGSAGEPDAGGGAGSDAAVVTGARS</sequence>
<dbReference type="InterPro" id="IPR011991">
    <property type="entry name" value="ArsR-like_HTH"/>
</dbReference>
<dbReference type="PANTHER" id="PTHR39168:SF2">
    <property type="entry name" value="HTH-TYPE TRANSCRIPTIONAL REGULATOR CMTR"/>
    <property type="match status" value="1"/>
</dbReference>
<gene>
    <name evidence="3" type="ORF">GCM10023167_08700</name>
</gene>
<comment type="caution">
    <text evidence="3">The sequence shown here is derived from an EMBL/GenBank/DDBJ whole genome shotgun (WGS) entry which is preliminary data.</text>
</comment>
<evidence type="ECO:0000256" key="1">
    <source>
        <dbReference type="SAM" id="MobiDB-lite"/>
    </source>
</evidence>
<dbReference type="PROSITE" id="PS50987">
    <property type="entry name" value="HTH_ARSR_2"/>
    <property type="match status" value="1"/>
</dbReference>
<dbReference type="InterPro" id="IPR036388">
    <property type="entry name" value="WH-like_DNA-bd_sf"/>
</dbReference>
<dbReference type="SUPFAM" id="SSF46785">
    <property type="entry name" value="Winged helix' DNA-binding domain"/>
    <property type="match status" value="1"/>
</dbReference>
<dbReference type="CDD" id="cd00090">
    <property type="entry name" value="HTH_ARSR"/>
    <property type="match status" value="1"/>
</dbReference>
<organism evidence="3 4">
    <name type="scientific">Brevibacterium pityocampae</name>
    <dbReference type="NCBI Taxonomy" id="506594"/>
    <lineage>
        <taxon>Bacteria</taxon>
        <taxon>Bacillati</taxon>
        <taxon>Actinomycetota</taxon>
        <taxon>Actinomycetes</taxon>
        <taxon>Micrococcales</taxon>
        <taxon>Brevibacteriaceae</taxon>
        <taxon>Brevibacterium</taxon>
    </lineage>
</organism>
<dbReference type="NCBIfam" id="NF033788">
    <property type="entry name" value="HTH_metalloreg"/>
    <property type="match status" value="1"/>
</dbReference>
<dbReference type="Gene3D" id="1.10.10.10">
    <property type="entry name" value="Winged helix-like DNA-binding domain superfamily/Winged helix DNA-binding domain"/>
    <property type="match status" value="1"/>
</dbReference>
<dbReference type="PANTHER" id="PTHR39168">
    <property type="entry name" value="TRANSCRIPTIONAL REGULATOR-RELATED"/>
    <property type="match status" value="1"/>
</dbReference>
<dbReference type="InterPro" id="IPR036390">
    <property type="entry name" value="WH_DNA-bd_sf"/>
</dbReference>
<keyword evidence="4" id="KW-1185">Reference proteome</keyword>
<reference evidence="4" key="1">
    <citation type="journal article" date="2019" name="Int. J. Syst. Evol. Microbiol.">
        <title>The Global Catalogue of Microorganisms (GCM) 10K type strain sequencing project: providing services to taxonomists for standard genome sequencing and annotation.</title>
        <authorList>
            <consortium name="The Broad Institute Genomics Platform"/>
            <consortium name="The Broad Institute Genome Sequencing Center for Infectious Disease"/>
            <person name="Wu L."/>
            <person name="Ma J."/>
        </authorList>
    </citation>
    <scope>NUCLEOTIDE SEQUENCE [LARGE SCALE GENOMIC DNA]</scope>
    <source>
        <strain evidence="4">JCM 17808</strain>
    </source>
</reference>
<feature type="domain" description="HTH arsR-type" evidence="2">
    <location>
        <begin position="9"/>
        <end position="102"/>
    </location>
</feature>
<dbReference type="InterPro" id="IPR001845">
    <property type="entry name" value="HTH_ArsR_DNA-bd_dom"/>
</dbReference>
<dbReference type="SMART" id="SM00418">
    <property type="entry name" value="HTH_ARSR"/>
    <property type="match status" value="1"/>
</dbReference>
<dbReference type="Pfam" id="PF01022">
    <property type="entry name" value="HTH_5"/>
    <property type="match status" value="1"/>
</dbReference>
<dbReference type="PRINTS" id="PR00778">
    <property type="entry name" value="HTHARSR"/>
</dbReference>
<accession>A0ABP8J701</accession>
<name>A0ABP8J701_9MICO</name>
<feature type="compositionally biased region" description="Low complexity" evidence="1">
    <location>
        <begin position="146"/>
        <end position="156"/>
    </location>
</feature>